<evidence type="ECO:0000313" key="3">
    <source>
        <dbReference type="Proteomes" id="UP000006727"/>
    </source>
</evidence>
<feature type="region of interest" description="Disordered" evidence="1">
    <location>
        <begin position="521"/>
        <end position="616"/>
    </location>
</feature>
<dbReference type="OrthoDB" id="2020743at2759"/>
<dbReference type="KEGG" id="ppp:112277452"/>
<feature type="compositionally biased region" description="Basic and acidic residues" evidence="1">
    <location>
        <begin position="242"/>
        <end position="252"/>
    </location>
</feature>
<dbReference type="RefSeq" id="XP_024365558.1">
    <property type="nucleotide sequence ID" value="XM_024509790.2"/>
</dbReference>
<reference evidence="2 3" key="2">
    <citation type="journal article" date="2018" name="Plant J.">
        <title>The Physcomitrella patens chromosome-scale assembly reveals moss genome structure and evolution.</title>
        <authorList>
            <person name="Lang D."/>
            <person name="Ullrich K.K."/>
            <person name="Murat F."/>
            <person name="Fuchs J."/>
            <person name="Jenkins J."/>
            <person name="Haas F.B."/>
            <person name="Piednoel M."/>
            <person name="Gundlach H."/>
            <person name="Van Bel M."/>
            <person name="Meyberg R."/>
            <person name="Vives C."/>
            <person name="Morata J."/>
            <person name="Symeonidi A."/>
            <person name="Hiss M."/>
            <person name="Muchero W."/>
            <person name="Kamisugi Y."/>
            <person name="Saleh O."/>
            <person name="Blanc G."/>
            <person name="Decker E.L."/>
            <person name="van Gessel N."/>
            <person name="Grimwood J."/>
            <person name="Hayes R.D."/>
            <person name="Graham S.W."/>
            <person name="Gunter L.E."/>
            <person name="McDaniel S.F."/>
            <person name="Hoernstein S.N.W."/>
            <person name="Larsson A."/>
            <person name="Li F.W."/>
            <person name="Perroud P.F."/>
            <person name="Phillips J."/>
            <person name="Ranjan P."/>
            <person name="Rokshar D.S."/>
            <person name="Rothfels C.J."/>
            <person name="Schneider L."/>
            <person name="Shu S."/>
            <person name="Stevenson D.W."/>
            <person name="Thummler F."/>
            <person name="Tillich M."/>
            <person name="Villarreal Aguilar J.C."/>
            <person name="Widiez T."/>
            <person name="Wong G.K."/>
            <person name="Wymore A."/>
            <person name="Zhang Y."/>
            <person name="Zimmer A.D."/>
            <person name="Quatrano R.S."/>
            <person name="Mayer K.F.X."/>
            <person name="Goodstein D."/>
            <person name="Casacuberta J.M."/>
            <person name="Vandepoele K."/>
            <person name="Reski R."/>
            <person name="Cuming A.C."/>
            <person name="Tuskan G.A."/>
            <person name="Maumus F."/>
            <person name="Salse J."/>
            <person name="Schmutz J."/>
            <person name="Rensing S.A."/>
        </authorList>
    </citation>
    <scope>NUCLEOTIDE SEQUENCE [LARGE SCALE GENOMIC DNA]</scope>
    <source>
        <strain evidence="2 3">cv. Gransden 2004</strain>
    </source>
</reference>
<feature type="compositionally biased region" description="Acidic residues" evidence="1">
    <location>
        <begin position="182"/>
        <end position="205"/>
    </location>
</feature>
<sequence>MHQATPVDDPTVHSLDESHLDMGALNTDFIEGILEEDVLAMQPDDMKENLNVAEVIAELEKERRKNVELLGRVSSLEAKLGCEDSNTGPLLERTDVEDDAHQALKRLRVGSIKSTEEEDKQDASAMSSPNHISSQISDAISPRLEIFNGTGRPVLTSYESMVNWMCREDVSSADIEKLNDAGSEDDEDDEDDDDEDDDDDDDNNELGDNGRRQAREKVKPDEQDIGLSTRVLDSDDSGGEETGLKDQKKGEGQKTLQGKRIYWSKRYGYGPYPVRYREAGIYSSYKKAPKIAFSPMEVKRILDSGVLLLKNAQSHTMRKIIVFSCLCIRHGCEDFYELDFNHFQVFNRGEPYKSTKDPGEHLLYSHPSGRTKIFFPNRQNPVLCPIRIIDEEKEMRPTYAVTPSYLFLCMKYGGRTRNLPQNQVVGDWVTRYVRQRMGRNKLKSFGPLMCQMALLVHVRTGSFFFKALGITLLFMAGFSDDQVRKETKYRNLDLLRKYYRSDESAKVEQLFHPFPTFFSPASQLSSSPQGTTAQSQAPTSTTLPQAAPLVKKPPPLLVRKDPAPVPVSVTARPKPSTDRPYRRIPPLPFHLMKAPKRGRKPKNAEKSNPTLLAPSPYGAFRHYPPMGFPPMPPPPGWRPGNGFPPPSSFPFPFPMFPPNPQLGSSSPPPFFPPPFAFPPFMVPPPLSSPPQPSQQTPAQPESIQQEPHQPDVQSLSFVTECDRKSGGT</sequence>
<accession>A0A7I4CXL8</accession>
<feature type="region of interest" description="Disordered" evidence="1">
    <location>
        <begin position="178"/>
        <end position="253"/>
    </location>
</feature>
<dbReference type="RefSeq" id="XP_024365570.1">
    <property type="nucleotide sequence ID" value="XM_024509802.2"/>
</dbReference>
<feature type="compositionally biased region" description="Basic and acidic residues" evidence="1">
    <location>
        <begin position="208"/>
        <end position="222"/>
    </location>
</feature>
<dbReference type="RefSeq" id="XP_024365565.1">
    <property type="nucleotide sequence ID" value="XM_024509797.2"/>
</dbReference>
<feature type="region of interest" description="Disordered" evidence="1">
    <location>
        <begin position="632"/>
        <end position="728"/>
    </location>
</feature>
<feature type="compositionally biased region" description="Pro residues" evidence="1">
    <location>
        <begin position="632"/>
        <end position="692"/>
    </location>
</feature>
<protein>
    <submittedName>
        <fullName evidence="2">Uncharacterized protein</fullName>
    </submittedName>
</protein>
<dbReference type="Proteomes" id="UP000006727">
    <property type="component" value="Chromosome 25"/>
</dbReference>
<dbReference type="EMBL" id="ABEU02000025">
    <property type="status" value="NOT_ANNOTATED_CDS"/>
    <property type="molecule type" value="Genomic_DNA"/>
</dbReference>
<dbReference type="RefSeq" id="XP_024365567.1">
    <property type="nucleotide sequence ID" value="XM_024509799.2"/>
</dbReference>
<dbReference type="RefSeq" id="XP_024365563.1">
    <property type="nucleotide sequence ID" value="XM_024509795.2"/>
</dbReference>
<feature type="region of interest" description="Disordered" evidence="1">
    <location>
        <begin position="107"/>
        <end position="133"/>
    </location>
</feature>
<evidence type="ECO:0000256" key="1">
    <source>
        <dbReference type="SAM" id="MobiDB-lite"/>
    </source>
</evidence>
<dbReference type="RefSeq" id="XP_024365559.1">
    <property type="nucleotide sequence ID" value="XM_024509791.2"/>
</dbReference>
<dbReference type="EnsemblPlants" id="Pp3c25_7620V3.5">
    <property type="protein sequence ID" value="Pp3c25_7620V3.5"/>
    <property type="gene ID" value="Pp3c25_7620"/>
</dbReference>
<gene>
    <name evidence="2" type="primary">LOC112277452</name>
</gene>
<organism evidence="2 3">
    <name type="scientific">Physcomitrium patens</name>
    <name type="common">Spreading-leaved earth moss</name>
    <name type="synonym">Physcomitrella patens</name>
    <dbReference type="NCBI Taxonomy" id="3218"/>
    <lineage>
        <taxon>Eukaryota</taxon>
        <taxon>Viridiplantae</taxon>
        <taxon>Streptophyta</taxon>
        <taxon>Embryophyta</taxon>
        <taxon>Bryophyta</taxon>
        <taxon>Bryophytina</taxon>
        <taxon>Bryopsida</taxon>
        <taxon>Funariidae</taxon>
        <taxon>Funariales</taxon>
        <taxon>Funariaceae</taxon>
        <taxon>Physcomitrium</taxon>
    </lineage>
</organism>
<dbReference type="RefSeq" id="XP_024365564.1">
    <property type="nucleotide sequence ID" value="XM_024509796.2"/>
</dbReference>
<keyword evidence="3" id="KW-1185">Reference proteome</keyword>
<evidence type="ECO:0000313" key="2">
    <source>
        <dbReference type="EnsemblPlants" id="Pp3c25_7620V3.4"/>
    </source>
</evidence>
<feature type="compositionally biased region" description="Low complexity" evidence="1">
    <location>
        <begin position="528"/>
        <end position="550"/>
    </location>
</feature>
<dbReference type="EnsemblPlants" id="Pp3c25_7620V3.6">
    <property type="protein sequence ID" value="Pp3c25_7620V3.6"/>
    <property type="gene ID" value="Pp3c25_7620"/>
</dbReference>
<dbReference type="Gramene" id="Pp3c25_7620V3.6">
    <property type="protein sequence ID" value="Pp3c25_7620V3.6"/>
    <property type="gene ID" value="Pp3c25_7620"/>
</dbReference>
<name>A0A7I4CXL8_PHYPA</name>
<dbReference type="Gramene" id="Pp3c25_7620V3.4">
    <property type="protein sequence ID" value="Pp3c25_7620V3.4"/>
    <property type="gene ID" value="Pp3c25_7620"/>
</dbReference>
<proteinExistence type="predicted"/>
<dbReference type="Gramene" id="Pp3c25_7620V3.5">
    <property type="protein sequence ID" value="Pp3c25_7620V3.5"/>
    <property type="gene ID" value="Pp3c25_7620"/>
</dbReference>
<feature type="compositionally biased region" description="Polar residues" evidence="1">
    <location>
        <begin position="124"/>
        <end position="133"/>
    </location>
</feature>
<feature type="compositionally biased region" description="Polar residues" evidence="1">
    <location>
        <begin position="701"/>
        <end position="717"/>
    </location>
</feature>
<dbReference type="RefSeq" id="XP_024365573.1">
    <property type="nucleotide sequence ID" value="XM_024509805.2"/>
</dbReference>
<dbReference type="GeneID" id="112277452"/>
<dbReference type="EnsemblPlants" id="Pp3c25_7620V3.4">
    <property type="protein sequence ID" value="Pp3c25_7620V3.4"/>
    <property type="gene ID" value="Pp3c25_7620"/>
</dbReference>
<reference evidence="2" key="3">
    <citation type="submission" date="2020-12" db="UniProtKB">
        <authorList>
            <consortium name="EnsemblPlants"/>
        </authorList>
    </citation>
    <scope>IDENTIFICATION</scope>
</reference>
<reference evidence="2 3" key="1">
    <citation type="journal article" date="2008" name="Science">
        <title>The Physcomitrella genome reveals evolutionary insights into the conquest of land by plants.</title>
        <authorList>
            <person name="Rensing S."/>
            <person name="Lang D."/>
            <person name="Zimmer A."/>
            <person name="Terry A."/>
            <person name="Salamov A."/>
            <person name="Shapiro H."/>
            <person name="Nishiyama T."/>
            <person name="Perroud P.-F."/>
            <person name="Lindquist E."/>
            <person name="Kamisugi Y."/>
            <person name="Tanahashi T."/>
            <person name="Sakakibara K."/>
            <person name="Fujita T."/>
            <person name="Oishi K."/>
            <person name="Shin-I T."/>
            <person name="Kuroki Y."/>
            <person name="Toyoda A."/>
            <person name="Suzuki Y."/>
            <person name="Hashimoto A."/>
            <person name="Yamaguchi K."/>
            <person name="Sugano A."/>
            <person name="Kohara Y."/>
            <person name="Fujiyama A."/>
            <person name="Anterola A."/>
            <person name="Aoki S."/>
            <person name="Ashton N."/>
            <person name="Barbazuk W.B."/>
            <person name="Barker E."/>
            <person name="Bennetzen J."/>
            <person name="Bezanilla M."/>
            <person name="Blankenship R."/>
            <person name="Cho S.H."/>
            <person name="Dutcher S."/>
            <person name="Estelle M."/>
            <person name="Fawcett J.A."/>
            <person name="Gundlach H."/>
            <person name="Hanada K."/>
            <person name="Heyl A."/>
            <person name="Hicks K.A."/>
            <person name="Hugh J."/>
            <person name="Lohr M."/>
            <person name="Mayer K."/>
            <person name="Melkozernov A."/>
            <person name="Murata T."/>
            <person name="Nelson D."/>
            <person name="Pils B."/>
            <person name="Prigge M."/>
            <person name="Reiss B."/>
            <person name="Renner T."/>
            <person name="Rombauts S."/>
            <person name="Rushton P."/>
            <person name="Sanderfoot A."/>
            <person name="Schween G."/>
            <person name="Shiu S.-H."/>
            <person name="Stueber K."/>
            <person name="Theodoulou F.L."/>
            <person name="Tu H."/>
            <person name="Van de Peer Y."/>
            <person name="Verrier P.J."/>
            <person name="Waters E."/>
            <person name="Wood A."/>
            <person name="Yang L."/>
            <person name="Cove D."/>
            <person name="Cuming A."/>
            <person name="Hasebe M."/>
            <person name="Lucas S."/>
            <person name="Mishler D.B."/>
            <person name="Reski R."/>
            <person name="Grigoriev I."/>
            <person name="Quatrano R.S."/>
            <person name="Boore J.L."/>
        </authorList>
    </citation>
    <scope>NUCLEOTIDE SEQUENCE [LARGE SCALE GENOMIC DNA]</scope>
    <source>
        <strain evidence="2 3">cv. Gransden 2004</strain>
    </source>
</reference>
<dbReference type="RefSeq" id="XP_024365571.1">
    <property type="nucleotide sequence ID" value="XM_024509803.2"/>
</dbReference>
<dbReference type="RefSeq" id="XP_024365560.1">
    <property type="nucleotide sequence ID" value="XM_024509792.2"/>
</dbReference>
<dbReference type="AlphaFoldDB" id="A0A7I4CXL8"/>